<gene>
    <name evidence="2" type="ORF">Fcan01_10563</name>
</gene>
<evidence type="ECO:0000313" key="2">
    <source>
        <dbReference type="EMBL" id="OXA54708.1"/>
    </source>
</evidence>
<evidence type="ECO:0000256" key="1">
    <source>
        <dbReference type="SAM" id="SignalP"/>
    </source>
</evidence>
<sequence length="302" mass="34372">MTLKSSAILHIAIFAFTIFHKSDGQQCNSALKEYTTCGGNIISDSGIIRYRHKSLLVPYTGCVWFIRSNLNSQIQVQLLDDGFVNSFLEISRLFLDGEVSGHVNWTMRAGDYAPRLVEGPMILLKLRTFVTPTSPKNGTGFVLMFSGCGPDIPNPPTFTHLYRDRAPNRRESFAYPDKTNAGDYLPNQFFTYLAQRSDRAWTYSGDVSDWKVNLSFQDIRPSLYCLFGDRLIFYGGVDIMFPAIDGNNEFIDRFCERNSTKNYIIPSRSPKYGNSFPNQVSLMIVFTSTRWSGRGKGFRLEW</sequence>
<evidence type="ECO:0008006" key="4">
    <source>
        <dbReference type="Google" id="ProtNLM"/>
    </source>
</evidence>
<proteinExistence type="predicted"/>
<dbReference type="InterPro" id="IPR035914">
    <property type="entry name" value="Sperma_CUB_dom_sf"/>
</dbReference>
<dbReference type="OrthoDB" id="8248739at2759"/>
<dbReference type="AlphaFoldDB" id="A0A226EBY2"/>
<dbReference type="SUPFAM" id="SSF49854">
    <property type="entry name" value="Spermadhesin, CUB domain"/>
    <property type="match status" value="1"/>
</dbReference>
<evidence type="ECO:0000313" key="3">
    <source>
        <dbReference type="Proteomes" id="UP000198287"/>
    </source>
</evidence>
<organism evidence="2 3">
    <name type="scientific">Folsomia candida</name>
    <name type="common">Springtail</name>
    <dbReference type="NCBI Taxonomy" id="158441"/>
    <lineage>
        <taxon>Eukaryota</taxon>
        <taxon>Metazoa</taxon>
        <taxon>Ecdysozoa</taxon>
        <taxon>Arthropoda</taxon>
        <taxon>Hexapoda</taxon>
        <taxon>Collembola</taxon>
        <taxon>Entomobryomorpha</taxon>
        <taxon>Isotomoidea</taxon>
        <taxon>Isotomidae</taxon>
        <taxon>Proisotominae</taxon>
        <taxon>Folsomia</taxon>
    </lineage>
</organism>
<name>A0A226EBY2_FOLCA</name>
<keyword evidence="3" id="KW-1185">Reference proteome</keyword>
<accession>A0A226EBY2</accession>
<keyword evidence="1" id="KW-0732">Signal</keyword>
<reference evidence="2 3" key="1">
    <citation type="submission" date="2015-12" db="EMBL/GenBank/DDBJ databases">
        <title>The genome of Folsomia candida.</title>
        <authorList>
            <person name="Faddeeva A."/>
            <person name="Derks M.F."/>
            <person name="Anvar Y."/>
            <person name="Smit S."/>
            <person name="Van Straalen N."/>
            <person name="Roelofs D."/>
        </authorList>
    </citation>
    <scope>NUCLEOTIDE SEQUENCE [LARGE SCALE GENOMIC DNA]</scope>
    <source>
        <strain evidence="2 3">VU population</strain>
        <tissue evidence="2">Whole body</tissue>
    </source>
</reference>
<dbReference type="Proteomes" id="UP000198287">
    <property type="component" value="Unassembled WGS sequence"/>
</dbReference>
<feature type="chain" id="PRO_5012036510" description="CUB domain-containing protein" evidence="1">
    <location>
        <begin position="25"/>
        <end position="302"/>
    </location>
</feature>
<protein>
    <recommendedName>
        <fullName evidence="4">CUB domain-containing protein</fullName>
    </recommendedName>
</protein>
<dbReference type="EMBL" id="LNIX01000005">
    <property type="protein sequence ID" value="OXA54708.1"/>
    <property type="molecule type" value="Genomic_DNA"/>
</dbReference>
<feature type="signal peptide" evidence="1">
    <location>
        <begin position="1"/>
        <end position="24"/>
    </location>
</feature>
<comment type="caution">
    <text evidence="2">The sequence shown here is derived from an EMBL/GenBank/DDBJ whole genome shotgun (WGS) entry which is preliminary data.</text>
</comment>